<name>A0ABD6YYU7_ENTCA</name>
<reference evidence="1 2" key="1">
    <citation type="submission" date="2019-11" db="EMBL/GenBank/DDBJ databases">
        <title>Detection and genome characteristic of a blood enterococcus casselifavus isolate from Zhengzhou,china.</title>
        <authorList>
            <person name="Wen P."/>
        </authorList>
    </citation>
    <scope>NUCLEOTIDE SEQUENCE [LARGE SCALE GENOMIC DNA]</scope>
    <source>
        <strain evidence="1 2">EC291</strain>
    </source>
</reference>
<dbReference type="Proteomes" id="UP000422837">
    <property type="component" value="Chromosome"/>
</dbReference>
<evidence type="ECO:0000313" key="1">
    <source>
        <dbReference type="EMBL" id="QGN29169.1"/>
    </source>
</evidence>
<proteinExistence type="predicted"/>
<protein>
    <submittedName>
        <fullName evidence="1">Helix-turn-helix domain-containing protein</fullName>
    </submittedName>
</protein>
<organism evidence="1 2">
    <name type="scientific">Enterococcus casseliflavus</name>
    <name type="common">Enterococcus flavescens</name>
    <dbReference type="NCBI Taxonomy" id="37734"/>
    <lineage>
        <taxon>Bacteria</taxon>
        <taxon>Bacillati</taxon>
        <taxon>Bacillota</taxon>
        <taxon>Bacilli</taxon>
        <taxon>Lactobacillales</taxon>
        <taxon>Enterococcaceae</taxon>
        <taxon>Enterococcus</taxon>
    </lineage>
</organism>
<dbReference type="AlphaFoldDB" id="A0ABD6YYU7"/>
<dbReference type="EMBL" id="CP046123">
    <property type="protein sequence ID" value="QGN29169.1"/>
    <property type="molecule type" value="Genomic_DNA"/>
</dbReference>
<dbReference type="SUPFAM" id="SSF56300">
    <property type="entry name" value="Metallo-dependent phosphatases"/>
    <property type="match status" value="1"/>
</dbReference>
<accession>A0ABD6YYU7</accession>
<gene>
    <name evidence="1" type="ORF">GFU50_06505</name>
</gene>
<dbReference type="RefSeq" id="WP_154694354.1">
    <property type="nucleotide sequence ID" value="NZ_CP046123.1"/>
</dbReference>
<sequence length="398" mass="46242">MADINWTEQEIDRLKELINEDYTNKEIAIILSNEYGREFTKISVKSKRQRLNKVTPPRTVDGQSINENKRYNIDGTISQAEFDVKMAFYQKDSKTPEDILKYKGYDPQEWEISQVTTNEWTTTTADIQKWNQQLKFVVKPKHKAFNASAFTESIEPVKLTAIKTGERNLFIGLADWHFGITKLEDLQDKLARMIEVISKGYKQIVIGQLGDLFHSSQIKKSVTMAGTQLDDVDMEQAIKDARTFFDVLITECVRHSKQVTVEHAEGNHSGSIEYMFLLYLEAKYPDIQVHVHNKYRQAFMLDNVAIMITHGQYGKRKDLPMLFATEFSDIWSKATTREIITGHFHTQQTNDYQGVIHRQLGTIKPNDNYEIENGWTMGKKVLQLFEYDSERLRVTYDI</sequence>
<dbReference type="InterPro" id="IPR029052">
    <property type="entry name" value="Metallo-depent_PP-like"/>
</dbReference>
<evidence type="ECO:0000313" key="2">
    <source>
        <dbReference type="Proteomes" id="UP000422837"/>
    </source>
</evidence>